<dbReference type="Gene3D" id="3.90.1150.10">
    <property type="entry name" value="Aspartate Aminotransferase, domain 1"/>
    <property type="match status" value="1"/>
</dbReference>
<reference evidence="3" key="2">
    <citation type="submission" date="2021-08" db="EMBL/GenBank/DDBJ databases">
        <authorList>
            <person name="Tani A."/>
            <person name="Ola A."/>
            <person name="Ogura Y."/>
            <person name="Katsura K."/>
            <person name="Hayashi T."/>
        </authorList>
    </citation>
    <scope>NUCLEOTIDE SEQUENCE</scope>
    <source>
        <strain evidence="3">KCTC 52305</strain>
    </source>
</reference>
<dbReference type="PANTHER" id="PTHR30244">
    <property type="entry name" value="TRANSAMINASE"/>
    <property type="match status" value="1"/>
</dbReference>
<dbReference type="InterPro" id="IPR015421">
    <property type="entry name" value="PyrdxlP-dep_Trfase_major"/>
</dbReference>
<dbReference type="CDD" id="cd00616">
    <property type="entry name" value="AHBA_syn"/>
    <property type="match status" value="1"/>
</dbReference>
<accession>A0ABQ4R1V3</accession>
<dbReference type="Pfam" id="PF01041">
    <property type="entry name" value="DegT_DnrJ_EryC1"/>
    <property type="match status" value="1"/>
</dbReference>
<keyword evidence="4" id="KW-1185">Reference proteome</keyword>
<gene>
    <name evidence="3" type="primary">per</name>
    <name evidence="3" type="ORF">OPKNFCMD_3574</name>
</gene>
<evidence type="ECO:0000256" key="2">
    <source>
        <dbReference type="RuleBase" id="RU004508"/>
    </source>
</evidence>
<dbReference type="PIRSF" id="PIRSF000390">
    <property type="entry name" value="PLP_StrS"/>
    <property type="match status" value="1"/>
</dbReference>
<dbReference type="SUPFAM" id="SSF53383">
    <property type="entry name" value="PLP-dependent transferases"/>
    <property type="match status" value="1"/>
</dbReference>
<dbReference type="EMBL" id="BPQH01000011">
    <property type="protein sequence ID" value="GJD50826.1"/>
    <property type="molecule type" value="Genomic_DNA"/>
</dbReference>
<dbReference type="Proteomes" id="UP001055167">
    <property type="component" value="Unassembled WGS sequence"/>
</dbReference>
<dbReference type="PANTHER" id="PTHR30244:SF34">
    <property type="entry name" value="DTDP-4-AMINO-4,6-DIDEOXYGALACTOSE TRANSAMINASE"/>
    <property type="match status" value="1"/>
</dbReference>
<evidence type="ECO:0000313" key="4">
    <source>
        <dbReference type="Proteomes" id="UP001055167"/>
    </source>
</evidence>
<reference evidence="3" key="1">
    <citation type="journal article" date="2021" name="Front. Microbiol.">
        <title>Comprehensive Comparative Genomics and Phenotyping of Methylobacterium Species.</title>
        <authorList>
            <person name="Alessa O."/>
            <person name="Ogura Y."/>
            <person name="Fujitani Y."/>
            <person name="Takami H."/>
            <person name="Hayashi T."/>
            <person name="Sahin N."/>
            <person name="Tani A."/>
        </authorList>
    </citation>
    <scope>NUCLEOTIDE SEQUENCE</scope>
    <source>
        <strain evidence="3">KCTC 52305</strain>
    </source>
</reference>
<dbReference type="InterPro" id="IPR015422">
    <property type="entry name" value="PyrdxlP-dep_Trfase_small"/>
</dbReference>
<dbReference type="RefSeq" id="WP_128563710.1">
    <property type="nucleotide sequence ID" value="NZ_BPQH01000011.1"/>
</dbReference>
<evidence type="ECO:0000313" key="3">
    <source>
        <dbReference type="EMBL" id="GJD50826.1"/>
    </source>
</evidence>
<comment type="caution">
    <text evidence="3">The sequence shown here is derived from an EMBL/GenBank/DDBJ whole genome shotgun (WGS) entry which is preliminary data.</text>
</comment>
<comment type="similarity">
    <text evidence="1 2">Belongs to the DegT/DnrJ/EryC1 family.</text>
</comment>
<sequence>MIPIIKPVMGEPEAEAAAAVIRSGWLTQGPQVAAFEGEFARAVGADHACAVSNCTTALHLALLAAGVGPGDEVITVSHTFIACANVIRQCGALPVFVDIDPLTFTMDPDRVEAAITPRTRTILCVHQIGMPCDMARLMPIARRHGLTVVEDAACAIGSEIHVDGQWERIGRPIGDVACFSLHPRKLLTTGEGGMLVTRHAEWDRLFRLWRQHGMSVSDVARHGMSAVVFEDYPTAGFNYRMTDIQAAVGREQLKRLDAMVAERRRLADAYRDALAEVPGVSPPAEPDWARTNWQSYCVGLPPGSDQVRVMQGMLDRGIATRRGVMCIHLEPAYADLEQRFRLPHSEAARDRCILLPLFPGMSEAVVRQIAGALDEVLDRRPVLSRTA</sequence>
<keyword evidence="2" id="KW-0663">Pyridoxal phosphate</keyword>
<name>A0ABQ4R1V3_9HYPH</name>
<proteinExistence type="inferred from homology"/>
<organism evidence="3 4">
    <name type="scientific">Methylobacterium crusticola</name>
    <dbReference type="NCBI Taxonomy" id="1697972"/>
    <lineage>
        <taxon>Bacteria</taxon>
        <taxon>Pseudomonadati</taxon>
        <taxon>Pseudomonadota</taxon>
        <taxon>Alphaproteobacteria</taxon>
        <taxon>Hyphomicrobiales</taxon>
        <taxon>Methylobacteriaceae</taxon>
        <taxon>Methylobacterium</taxon>
    </lineage>
</organism>
<protein>
    <submittedName>
        <fullName evidence="3">GDP-perosamine synthase</fullName>
    </submittedName>
</protein>
<dbReference type="Gene3D" id="3.40.640.10">
    <property type="entry name" value="Type I PLP-dependent aspartate aminotransferase-like (Major domain)"/>
    <property type="match status" value="1"/>
</dbReference>
<evidence type="ECO:0000256" key="1">
    <source>
        <dbReference type="ARBA" id="ARBA00037999"/>
    </source>
</evidence>
<dbReference type="InterPro" id="IPR000653">
    <property type="entry name" value="DegT/StrS_aminotransferase"/>
</dbReference>
<dbReference type="InterPro" id="IPR015424">
    <property type="entry name" value="PyrdxlP-dep_Trfase"/>
</dbReference>